<sequence length="70" mass="7998">MVVKNIKIGKKIKTWDLEVEKYHNYFLNDGIISHNSSKPSSATPGIEPPRELVTIKTEKKFYCKTVGSFL</sequence>
<dbReference type="PROSITE" id="PS50818">
    <property type="entry name" value="INTEIN_C_TER"/>
    <property type="match status" value="1"/>
</dbReference>
<dbReference type="KEGG" id="vg:14011029"/>
<dbReference type="InterPro" id="IPR036844">
    <property type="entry name" value="Hint_dom_sf"/>
</dbReference>
<dbReference type="SUPFAM" id="SSF51294">
    <property type="entry name" value="Hedgehog/intein (Hint) domain"/>
    <property type="match status" value="1"/>
</dbReference>
<evidence type="ECO:0000313" key="1">
    <source>
        <dbReference type="EMBL" id="CCH63681.1"/>
    </source>
</evidence>
<dbReference type="GeneID" id="14011029"/>
<reference evidence="1 2" key="1">
    <citation type="journal article" date="2012" name="J. Virol.">
        <title>The Complete Genome Sequence of Bacteriophage CP21 Reveals Modular Shuffling in Campylobacter Group II Phages.</title>
        <authorList>
            <person name="Hammerl J.A."/>
            <person name="Jackel C."/>
            <person name="Reetz J."/>
            <person name="Hertwig S."/>
        </authorList>
    </citation>
    <scope>NUCLEOTIDE SEQUENCE [LARGE SCALE GENOMIC DNA]</scope>
</reference>
<gene>
    <name evidence="1" type="primary">CP21_219</name>
</gene>
<dbReference type="Gene3D" id="2.170.16.10">
    <property type="entry name" value="Hedgehog/Intein (Hint) domain"/>
    <property type="match status" value="1"/>
</dbReference>
<dbReference type="InterPro" id="IPR030934">
    <property type="entry name" value="Intein_C"/>
</dbReference>
<dbReference type="EMBL" id="HE815464">
    <property type="protein sequence ID" value="CCH63681.1"/>
    <property type="molecule type" value="Genomic_DNA"/>
</dbReference>
<dbReference type="Proteomes" id="UP000050571">
    <property type="component" value="Segment"/>
</dbReference>
<keyword evidence="2" id="KW-1185">Reference proteome</keyword>
<dbReference type="RefSeq" id="YP_007005289.1">
    <property type="nucleotide sequence ID" value="NC_019507.1"/>
</dbReference>
<name>I7KIR2_9CAUD</name>
<protein>
    <submittedName>
        <fullName evidence="1">Ribonucleotide-diphosphate reductase (Alpha subunit)</fullName>
    </submittedName>
</protein>
<evidence type="ECO:0000313" key="2">
    <source>
        <dbReference type="Proteomes" id="UP000050571"/>
    </source>
</evidence>
<proteinExistence type="predicted"/>
<organism evidence="1 2">
    <name type="scientific">Campylobacter phage CP21</name>
    <dbReference type="NCBI Taxonomy" id="2881391"/>
    <lineage>
        <taxon>Viruses</taxon>
        <taxon>Duplodnaviria</taxon>
        <taxon>Heunggongvirae</taxon>
        <taxon>Uroviricota</taxon>
        <taxon>Caudoviricetes</taxon>
        <taxon>Connertonviridae</taxon>
        <taxon>Firehammervirus</taxon>
        <taxon>Firehammervirus CP21</taxon>
    </lineage>
</organism>
<accession>I7KIR2</accession>
<dbReference type="NCBIfam" id="TIGR01443">
    <property type="entry name" value="intein_Cterm"/>
    <property type="match status" value="1"/>
</dbReference>